<dbReference type="PRINTS" id="PR00598">
    <property type="entry name" value="HTHMARR"/>
</dbReference>
<dbReference type="GO" id="GO:0003677">
    <property type="term" value="F:DNA binding"/>
    <property type="evidence" value="ECO:0007669"/>
    <property type="project" value="UniProtKB-KW"/>
</dbReference>
<dbReference type="GO" id="GO:0003700">
    <property type="term" value="F:DNA-binding transcription factor activity"/>
    <property type="evidence" value="ECO:0007669"/>
    <property type="project" value="InterPro"/>
</dbReference>
<dbReference type="Proteomes" id="UP000823964">
    <property type="component" value="Unassembled WGS sequence"/>
</dbReference>
<evidence type="ECO:0000256" key="2">
    <source>
        <dbReference type="ARBA" id="ARBA00023125"/>
    </source>
</evidence>
<dbReference type="Pfam" id="PF01047">
    <property type="entry name" value="MarR"/>
    <property type="match status" value="1"/>
</dbReference>
<name>A0A9D2AIP4_9BACT</name>
<proteinExistence type="predicted"/>
<dbReference type="SMART" id="SM00347">
    <property type="entry name" value="HTH_MARR"/>
    <property type="match status" value="1"/>
</dbReference>
<dbReference type="AlphaFoldDB" id="A0A9D2AIP4"/>
<organism evidence="5 6">
    <name type="scientific">Candidatus Akkermansia intestinigallinarum</name>
    <dbReference type="NCBI Taxonomy" id="2838431"/>
    <lineage>
        <taxon>Bacteria</taxon>
        <taxon>Pseudomonadati</taxon>
        <taxon>Verrucomicrobiota</taxon>
        <taxon>Verrucomicrobiia</taxon>
        <taxon>Verrucomicrobiales</taxon>
        <taxon>Akkermansiaceae</taxon>
        <taxon>Akkermansia</taxon>
    </lineage>
</organism>
<dbReference type="SUPFAM" id="SSF46785">
    <property type="entry name" value="Winged helix' DNA-binding domain"/>
    <property type="match status" value="1"/>
</dbReference>
<reference evidence="5" key="2">
    <citation type="submission" date="2021-04" db="EMBL/GenBank/DDBJ databases">
        <authorList>
            <person name="Gilroy R."/>
        </authorList>
    </citation>
    <scope>NUCLEOTIDE SEQUENCE</scope>
    <source>
        <strain evidence="5">14975</strain>
    </source>
</reference>
<sequence>MDDESIPKERRLETTDKMEAVQAYVRRAGYNALTESGKRLLGAMTVQQAATLSAVRRLTRHQSGGVLHGALAQEMRLTPSAITRLVDPLVTQGLLRRRQSQHDRRGVLLSLTPGGIKISEQVEQRMLDAANKLSADLTEEERCMFTRIIDKLYAAIDEE</sequence>
<gene>
    <name evidence="5" type="ORF">H9862_08555</name>
</gene>
<dbReference type="GO" id="GO:0006950">
    <property type="term" value="P:response to stress"/>
    <property type="evidence" value="ECO:0007669"/>
    <property type="project" value="TreeGrafter"/>
</dbReference>
<reference evidence="5" key="1">
    <citation type="journal article" date="2021" name="PeerJ">
        <title>Extensive microbial diversity within the chicken gut microbiome revealed by metagenomics and culture.</title>
        <authorList>
            <person name="Gilroy R."/>
            <person name="Ravi A."/>
            <person name="Getino M."/>
            <person name="Pursley I."/>
            <person name="Horton D.L."/>
            <person name="Alikhan N.F."/>
            <person name="Baker D."/>
            <person name="Gharbi K."/>
            <person name="Hall N."/>
            <person name="Watson M."/>
            <person name="Adriaenssens E.M."/>
            <person name="Foster-Nyarko E."/>
            <person name="Jarju S."/>
            <person name="Secka A."/>
            <person name="Antonio M."/>
            <person name="Oren A."/>
            <person name="Chaudhuri R.R."/>
            <person name="La Ragione R."/>
            <person name="Hildebrand F."/>
            <person name="Pallen M.J."/>
        </authorList>
    </citation>
    <scope>NUCLEOTIDE SEQUENCE</scope>
    <source>
        <strain evidence="5">14975</strain>
    </source>
</reference>
<protein>
    <submittedName>
        <fullName evidence="5">MarR family transcriptional regulator</fullName>
    </submittedName>
</protein>
<dbReference type="PANTHER" id="PTHR33164">
    <property type="entry name" value="TRANSCRIPTIONAL REGULATOR, MARR FAMILY"/>
    <property type="match status" value="1"/>
</dbReference>
<accession>A0A9D2AIP4</accession>
<dbReference type="InterPro" id="IPR000835">
    <property type="entry name" value="HTH_MarR-typ"/>
</dbReference>
<dbReference type="InterPro" id="IPR036390">
    <property type="entry name" value="WH_DNA-bd_sf"/>
</dbReference>
<dbReference type="InterPro" id="IPR023187">
    <property type="entry name" value="Tscrpt_reg_MarR-type_CS"/>
</dbReference>
<dbReference type="InterPro" id="IPR039422">
    <property type="entry name" value="MarR/SlyA-like"/>
</dbReference>
<dbReference type="InterPro" id="IPR036388">
    <property type="entry name" value="WH-like_DNA-bd_sf"/>
</dbReference>
<keyword evidence="1" id="KW-0805">Transcription regulation</keyword>
<keyword evidence="3" id="KW-0804">Transcription</keyword>
<keyword evidence="2" id="KW-0238">DNA-binding</keyword>
<dbReference type="EMBL" id="DXFQ01000161">
    <property type="protein sequence ID" value="HIX20633.1"/>
    <property type="molecule type" value="Genomic_DNA"/>
</dbReference>
<evidence type="ECO:0000313" key="6">
    <source>
        <dbReference type="Proteomes" id="UP000823964"/>
    </source>
</evidence>
<dbReference type="PROSITE" id="PS01117">
    <property type="entry name" value="HTH_MARR_1"/>
    <property type="match status" value="1"/>
</dbReference>
<feature type="domain" description="HTH marR-type" evidence="4">
    <location>
        <begin position="14"/>
        <end position="154"/>
    </location>
</feature>
<dbReference type="Gene3D" id="1.10.10.10">
    <property type="entry name" value="Winged helix-like DNA-binding domain superfamily/Winged helix DNA-binding domain"/>
    <property type="match status" value="1"/>
</dbReference>
<evidence type="ECO:0000259" key="4">
    <source>
        <dbReference type="PROSITE" id="PS50995"/>
    </source>
</evidence>
<evidence type="ECO:0000256" key="1">
    <source>
        <dbReference type="ARBA" id="ARBA00023015"/>
    </source>
</evidence>
<evidence type="ECO:0000313" key="5">
    <source>
        <dbReference type="EMBL" id="HIX20633.1"/>
    </source>
</evidence>
<evidence type="ECO:0000256" key="3">
    <source>
        <dbReference type="ARBA" id="ARBA00023163"/>
    </source>
</evidence>
<dbReference type="PANTHER" id="PTHR33164:SF43">
    <property type="entry name" value="HTH-TYPE TRANSCRIPTIONAL REPRESSOR YETL"/>
    <property type="match status" value="1"/>
</dbReference>
<comment type="caution">
    <text evidence="5">The sequence shown here is derived from an EMBL/GenBank/DDBJ whole genome shotgun (WGS) entry which is preliminary data.</text>
</comment>
<dbReference type="PROSITE" id="PS50995">
    <property type="entry name" value="HTH_MARR_2"/>
    <property type="match status" value="1"/>
</dbReference>